<accession>A0A840BRI5</accession>
<protein>
    <submittedName>
        <fullName evidence="1">Uncharacterized protein (TIGR04255 family)</fullName>
    </submittedName>
</protein>
<evidence type="ECO:0000313" key="1">
    <source>
        <dbReference type="EMBL" id="MBB4013416.1"/>
    </source>
</evidence>
<evidence type="ECO:0000313" key="2">
    <source>
        <dbReference type="Proteomes" id="UP000561045"/>
    </source>
</evidence>
<organism evidence="1 2">
    <name type="scientific">Niveibacterium umoris</name>
    <dbReference type="NCBI Taxonomy" id="1193620"/>
    <lineage>
        <taxon>Bacteria</taxon>
        <taxon>Pseudomonadati</taxon>
        <taxon>Pseudomonadota</taxon>
        <taxon>Betaproteobacteria</taxon>
        <taxon>Rhodocyclales</taxon>
        <taxon>Rhodocyclaceae</taxon>
        <taxon>Niveibacterium</taxon>
    </lineage>
</organism>
<sequence>MGTRLTHAPVILTLCQVVFNDIPDWDVKFQSGLRSAVINAGYPLTWSEQIPAVGLLPAFSEDMAQGLRTQPQIMWRWLARSIDNCTAFVFSSNAVSMMTAAYGDYAGLKRRFGSVLRLVEQFLEPKAVVRTGLRYVNLMKFEGRPASEILASSVHGAADDPGSLGTPTQTHCEAVFQIAGGTLIARTVTRNGEFAIAAELMPLPVTLSEERIAGDLGHYALVDIDHFVQTNDSYEIARVLQRLDTSHDTASMAFESITTEEARTRWL</sequence>
<comment type="caution">
    <text evidence="1">The sequence shown here is derived from an EMBL/GenBank/DDBJ whole genome shotgun (WGS) entry which is preliminary data.</text>
</comment>
<dbReference type="RefSeq" id="WP_207064434.1">
    <property type="nucleotide sequence ID" value="NZ_BAABLE010000005.1"/>
</dbReference>
<proteinExistence type="predicted"/>
<keyword evidence="2" id="KW-1185">Reference proteome</keyword>
<dbReference type="EMBL" id="JACIET010000002">
    <property type="protein sequence ID" value="MBB4013416.1"/>
    <property type="molecule type" value="Genomic_DNA"/>
</dbReference>
<name>A0A840BRI5_9RHOO</name>
<dbReference type="Proteomes" id="UP000561045">
    <property type="component" value="Unassembled WGS sequence"/>
</dbReference>
<dbReference type="InterPro" id="IPR026349">
    <property type="entry name" value="CHP04255"/>
</dbReference>
<dbReference type="NCBIfam" id="TIGR04255">
    <property type="entry name" value="sporadTIGR04255"/>
    <property type="match status" value="1"/>
</dbReference>
<gene>
    <name evidence="1" type="ORF">GGR36_002762</name>
</gene>
<dbReference type="AlphaFoldDB" id="A0A840BRI5"/>
<reference evidence="1 2" key="1">
    <citation type="submission" date="2020-08" db="EMBL/GenBank/DDBJ databases">
        <title>Genomic Encyclopedia of Type Strains, Phase IV (KMG-IV): sequencing the most valuable type-strain genomes for metagenomic binning, comparative biology and taxonomic classification.</title>
        <authorList>
            <person name="Goeker M."/>
        </authorList>
    </citation>
    <scope>NUCLEOTIDE SEQUENCE [LARGE SCALE GENOMIC DNA]</scope>
    <source>
        <strain evidence="1 2">DSM 106739</strain>
    </source>
</reference>